<dbReference type="PANTHER" id="PTHR43711">
    <property type="entry name" value="TWO-COMPONENT HISTIDINE KINASE"/>
    <property type="match status" value="1"/>
</dbReference>
<dbReference type="InterPro" id="IPR004358">
    <property type="entry name" value="Sig_transdc_His_kin-like_C"/>
</dbReference>
<dbReference type="SMART" id="SM00028">
    <property type="entry name" value="TPR"/>
    <property type="match status" value="3"/>
</dbReference>
<keyword evidence="6" id="KW-0802">TPR repeat</keyword>
<dbReference type="PRINTS" id="PR00344">
    <property type="entry name" value="BCTRLSENSOR"/>
</dbReference>
<keyword evidence="5" id="KW-0902">Two-component regulatory system</keyword>
<comment type="catalytic activity">
    <reaction evidence="1">
        <text>ATP + protein L-histidine = ADP + protein N-phospho-L-histidine.</text>
        <dbReference type="EC" id="2.7.13.3"/>
    </reaction>
</comment>
<reference evidence="9 10" key="1">
    <citation type="submission" date="2016-01" db="EMBL/GenBank/DDBJ databases">
        <title>The draft genome sequence of Aquimarina sp. RZW4-3-2.</title>
        <authorList>
            <person name="Wang Y."/>
        </authorList>
    </citation>
    <scope>NUCLEOTIDE SEQUENCE [LARGE SCALE GENOMIC DNA]</scope>
    <source>
        <strain evidence="9 10">RZW4-3-2</strain>
    </source>
</reference>
<dbReference type="SUPFAM" id="SSF55874">
    <property type="entry name" value="ATPase domain of HSP90 chaperone/DNA topoisomerase II/histidine kinase"/>
    <property type="match status" value="1"/>
</dbReference>
<dbReference type="PANTHER" id="PTHR43711:SF1">
    <property type="entry name" value="HISTIDINE KINASE 1"/>
    <property type="match status" value="1"/>
</dbReference>
<dbReference type="InterPro" id="IPR050736">
    <property type="entry name" value="Sensor_HK_Regulatory"/>
</dbReference>
<evidence type="ECO:0000259" key="8">
    <source>
        <dbReference type="PROSITE" id="PS50109"/>
    </source>
</evidence>
<evidence type="ECO:0000256" key="2">
    <source>
        <dbReference type="ARBA" id="ARBA00012438"/>
    </source>
</evidence>
<dbReference type="Pfam" id="PF13424">
    <property type="entry name" value="TPR_12"/>
    <property type="match status" value="1"/>
</dbReference>
<evidence type="ECO:0000256" key="1">
    <source>
        <dbReference type="ARBA" id="ARBA00000085"/>
    </source>
</evidence>
<dbReference type="InterPro" id="IPR019734">
    <property type="entry name" value="TPR_rpt"/>
</dbReference>
<dbReference type="Gene3D" id="1.10.287.130">
    <property type="match status" value="1"/>
</dbReference>
<dbReference type="InterPro" id="IPR036097">
    <property type="entry name" value="HisK_dim/P_sf"/>
</dbReference>
<dbReference type="InterPro" id="IPR011990">
    <property type="entry name" value="TPR-like_helical_dom_sf"/>
</dbReference>
<evidence type="ECO:0000313" key="10">
    <source>
        <dbReference type="Proteomes" id="UP000076715"/>
    </source>
</evidence>
<keyword evidence="4" id="KW-0418">Kinase</keyword>
<name>A0A163CRY4_9FLAO</name>
<feature type="transmembrane region" description="Helical" evidence="7">
    <location>
        <begin position="312"/>
        <end position="331"/>
    </location>
</feature>
<dbReference type="Pfam" id="PF02518">
    <property type="entry name" value="HATPase_c"/>
    <property type="match status" value="1"/>
</dbReference>
<dbReference type="SUPFAM" id="SSF81901">
    <property type="entry name" value="HCP-like"/>
    <property type="match status" value="1"/>
</dbReference>
<keyword evidence="7" id="KW-1133">Transmembrane helix</keyword>
<evidence type="ECO:0000256" key="3">
    <source>
        <dbReference type="ARBA" id="ARBA00022679"/>
    </source>
</evidence>
<proteinExistence type="predicted"/>
<dbReference type="Proteomes" id="UP000076715">
    <property type="component" value="Unassembled WGS sequence"/>
</dbReference>
<feature type="repeat" description="TPR" evidence="6">
    <location>
        <begin position="198"/>
        <end position="231"/>
    </location>
</feature>
<dbReference type="AlphaFoldDB" id="A0A163CRY4"/>
<organism evidence="9 10">
    <name type="scientific">Aquimarina aggregata</name>
    <dbReference type="NCBI Taxonomy" id="1642818"/>
    <lineage>
        <taxon>Bacteria</taxon>
        <taxon>Pseudomonadati</taxon>
        <taxon>Bacteroidota</taxon>
        <taxon>Flavobacteriia</taxon>
        <taxon>Flavobacteriales</taxon>
        <taxon>Flavobacteriaceae</taxon>
        <taxon>Aquimarina</taxon>
    </lineage>
</organism>
<keyword evidence="7" id="KW-0812">Transmembrane</keyword>
<dbReference type="CDD" id="cd00075">
    <property type="entry name" value="HATPase"/>
    <property type="match status" value="1"/>
</dbReference>
<dbReference type="SUPFAM" id="SSF47384">
    <property type="entry name" value="Homodimeric domain of signal transducing histidine kinase"/>
    <property type="match status" value="1"/>
</dbReference>
<dbReference type="InterPro" id="IPR003594">
    <property type="entry name" value="HATPase_dom"/>
</dbReference>
<dbReference type="Gene3D" id="3.30.565.10">
    <property type="entry name" value="Histidine kinase-like ATPase, C-terminal domain"/>
    <property type="match status" value="1"/>
</dbReference>
<keyword evidence="7" id="KW-0472">Membrane</keyword>
<dbReference type="PROSITE" id="PS50005">
    <property type="entry name" value="TPR"/>
    <property type="match status" value="1"/>
</dbReference>
<keyword evidence="3" id="KW-0808">Transferase</keyword>
<dbReference type="GO" id="GO:0000155">
    <property type="term" value="F:phosphorelay sensor kinase activity"/>
    <property type="evidence" value="ECO:0007669"/>
    <property type="project" value="InterPro"/>
</dbReference>
<dbReference type="STRING" id="1642818.AWE51_04425"/>
<dbReference type="EC" id="2.7.13.3" evidence="2"/>
<accession>A0A163CRY4</accession>
<evidence type="ECO:0000256" key="6">
    <source>
        <dbReference type="PROSITE-ProRule" id="PRU00339"/>
    </source>
</evidence>
<keyword evidence="10" id="KW-1185">Reference proteome</keyword>
<dbReference type="EMBL" id="LQRT01000002">
    <property type="protein sequence ID" value="KZS42702.1"/>
    <property type="molecule type" value="Genomic_DNA"/>
</dbReference>
<dbReference type="SMART" id="SM00387">
    <property type="entry name" value="HATPase_c"/>
    <property type="match status" value="1"/>
</dbReference>
<evidence type="ECO:0000256" key="5">
    <source>
        <dbReference type="ARBA" id="ARBA00023012"/>
    </source>
</evidence>
<evidence type="ECO:0000256" key="4">
    <source>
        <dbReference type="ARBA" id="ARBA00022777"/>
    </source>
</evidence>
<gene>
    <name evidence="9" type="ORF">AWE51_04425</name>
</gene>
<dbReference type="Gene3D" id="1.25.40.10">
    <property type="entry name" value="Tetratricopeptide repeat domain"/>
    <property type="match status" value="1"/>
</dbReference>
<evidence type="ECO:0000256" key="7">
    <source>
        <dbReference type="SAM" id="Phobius"/>
    </source>
</evidence>
<dbReference type="InterPro" id="IPR036890">
    <property type="entry name" value="HATPase_C_sf"/>
</dbReference>
<protein>
    <recommendedName>
        <fullName evidence="2">histidine kinase</fullName>
        <ecNumber evidence="2">2.7.13.3</ecNumber>
    </recommendedName>
</protein>
<sequence>MLMRPTFIIALLFFCFIIENNLFAQQKKEPILFEKEIKMSSDPFVGETNFYKTRSFFLQKEWDSTLVYSAKQLNQSVKNSTLKDYCYFFRAYSFNKKEVFKEAQKEYSKISSDFEFYSHVNIYLGEIAIELKEFQNAIDYFKIIEKSNDHKLISKVKVNIEHNLGICYLHLKQYDKSEAYLLKSIEAPEVKKDTLKLARFYGDMGVLYYEQYNDELAISYFQKAYQLSKSTKDYKVKQNMALNMAVVEENRKKFSESLRYRKEYEKWKDSLNNQSKIWEVARIEKEFAIKQKQKEVSLLKSENKAKVAERNGFLYTAIALLLLLLTTIYFYREKVKSTRIITTQKEDLDALNATKDQILSILSHDLRSSIIALKYSNRLLSDELAPNNLDNVNSLLDQNSTMVNSLYNLLDNLLQWALSQTKNSYFEITSLPLLSITEQVVYNYLPLMKEKNIIFTNNVLKSDMIQADQESFKIVLRNLIDNAIKFSDQDGTITLYTQNTHDMYCDLVIQDTGAGMTEETRLELLKDSVLLAKKEHEDKIGTGLGVQLCKTMIKKNQGMFAIESTLGKGTKMIVSLPKALTNG</sequence>
<dbReference type="InterPro" id="IPR005467">
    <property type="entry name" value="His_kinase_dom"/>
</dbReference>
<evidence type="ECO:0000313" key="9">
    <source>
        <dbReference type="EMBL" id="KZS42702.1"/>
    </source>
</evidence>
<comment type="caution">
    <text evidence="9">The sequence shown here is derived from an EMBL/GenBank/DDBJ whole genome shotgun (WGS) entry which is preliminary data.</text>
</comment>
<dbReference type="PROSITE" id="PS50109">
    <property type="entry name" value="HIS_KIN"/>
    <property type="match status" value="1"/>
</dbReference>
<feature type="domain" description="Histidine kinase" evidence="8">
    <location>
        <begin position="361"/>
        <end position="580"/>
    </location>
</feature>